<organism evidence="2 3">
    <name type="scientific">Cavenderia fasciculata</name>
    <name type="common">Slime mold</name>
    <name type="synonym">Dictyostelium fasciculatum</name>
    <dbReference type="NCBI Taxonomy" id="261658"/>
    <lineage>
        <taxon>Eukaryota</taxon>
        <taxon>Amoebozoa</taxon>
        <taxon>Evosea</taxon>
        <taxon>Eumycetozoa</taxon>
        <taxon>Dictyostelia</taxon>
        <taxon>Acytosteliales</taxon>
        <taxon>Cavenderiaceae</taxon>
        <taxon>Cavenderia</taxon>
    </lineage>
</organism>
<evidence type="ECO:0000256" key="1">
    <source>
        <dbReference type="SAM" id="MobiDB-lite"/>
    </source>
</evidence>
<dbReference type="EMBL" id="GL883024">
    <property type="protein sequence ID" value="EGG16181.1"/>
    <property type="molecule type" value="Genomic_DNA"/>
</dbReference>
<feature type="region of interest" description="Disordered" evidence="1">
    <location>
        <begin position="1"/>
        <end position="77"/>
    </location>
</feature>
<dbReference type="KEGG" id="dfa:DFA_09209"/>
<evidence type="ECO:0000313" key="3">
    <source>
        <dbReference type="Proteomes" id="UP000007797"/>
    </source>
</evidence>
<name>F4Q6Z9_CACFS</name>
<dbReference type="GO" id="GO:0004402">
    <property type="term" value="F:histone acetyltransferase activity"/>
    <property type="evidence" value="ECO:0007669"/>
    <property type="project" value="TreeGrafter"/>
</dbReference>
<dbReference type="GeneID" id="14868145"/>
<sequence length="1757" mass="200769">MNNNNNSTSSSLSRSLLDSDLDPYSPGYHNNNNNNNNNNNSQQQQQQQQPNQPPQLQQQQQQQQSIPIPPQHHGANHQQSIEEMFDKIDLFGDIGGGSGLDTPKQQQQSTSQSSKTINNNNLLDLSGFEQILSINNNSNNNNNNRNNRNDEKDEEIRFKEKIFNSNRLDSLIEQLKETTLIHGEIQSEKAINENNIRSLYRQLWIVADDVQTLSETCPCGSTVNHVVKNQVSRLNIDIAKQLETLLTQNHHYNTSQFVGSLFSQSLNELRVLIYLYRFVCRDLENSNNNNNNDLIDDLSDASDTDTSATSAAKLLNTETIILDKLVTAYSSSDNTTVPSPPILSLLCQLTLKLKSKLDTYSISASKQQQSSSTHGLDGSGNLIDTIDFEDDILTSTTTPQSLLQQESVKRYNKIIADVTFNFKQEFVAWGYILIQPTIEDVFQRDWLLKLFHIPDVLAANQAGVTPNIKYLSEQSYINLVSQLDFKNRFARLTTYQNLNVHDKILYPLQKALELSISLKMMQLSQTICKILAMKVKNVWGYYSRVWIKLLKVNLFDEENLTILNYLACGSYLKNYGNEMIRELESSSVSNHDIKAMTKSLERRPWICYMILMAHIHTQKKSMSQPKLKDCLVLIKEMAIDLKTNAISLIFWEQFWVLYFELLMTNQTDPMSQDTKNNLYSTISLYMNKYPMTPPIKKIFETFTTWNKHTILSYNGEKFITPSNEELYKIFITNALWVFAKNEDKLNQERNQKHWLSGFSKIIDPKVLCDQLPMIKPATASDFSLEVKKYKNFIEILTTTSKNLSNGHRHSNSGEFEGIRLFNDLKLYIGHSKRLSNDILNDDKVFLDLSQNLHTTTTSKQNVLLRCTNVCIGVTSQYDQKISKPNTHIQMEIQENRKKFNQNFYSLFERIYQLSLLACVVEDEHLLTMFKGREIDLFKHLVDLVQDNHTDSIVSKLICTIREIAIDIGREILTKDPSNQQFLVDYFFKKDPKNGTTSGDFSIFISLFSPSNITNINTYLDVLEDCVRFNGISNKEKREIIDLFKLENRIQQLFTCPSGKDRLVNLLPYFITLPMMESTIVLINSLLFIDSSHLINITLMMVKYKASFELMEKVFGKSKPFYEFLKSLGHSDQQNLIIQTIIELMTDTKSVSALFLLGNIISYDFLNRPFLQSLLTKIRLIYIQAIRPIDNATSPSQHSQPYVLNNTEFKLSLDFFVDLTLLIPRAVNMLWEVFYYGYMPLLDQMETHGSSGVADRHTQELVELIGNLAIGGHMNVATFHIQSADVLEQMCHVICQTIYSDIVVAIFSIVDWNLLFSMEKIPDVVALHYLKLSIYMSIMNGRSVSAPETGLALASEGVSLDWYKCGDLSEASVVFDGSTFTSIIASPTLKLNPSQSIVEALTLFKEITLYLDNYSLAIALTLEIRSLLYFIAQSFDHSSCMSKKKEKRKKKKKNWYLPFVDQLNLVQNLLLPLIRSLAENKAAKDQEQSGIQQRMKSILKITMSCLEFSQHLPKTDCPLFYGSLTTVDEQGHLDSYNKIQRIMMAFCSSLSMNLCLQIMPIAHIVLHGTNYCQVMESVLHSFFTDDTIPVSTLINKYLVFTDPHLIIEKSIQNGCPLLFNPLTSLFSKNKAVLPQTHLASRACCVFLQRSILQQIGKSKEDESLLNTTSDSLMEMKKKSSPTFSSGAGGGSATQYHAFNQFFEQAENFLSPIVEIDDFSQILVQTLIPFASYLLNLLNPFSIDLRLYWSVPRLHRLLT</sequence>
<proteinExistence type="predicted"/>
<feature type="compositionally biased region" description="Low complexity" evidence="1">
    <location>
        <begin position="30"/>
        <end position="66"/>
    </location>
</feature>
<evidence type="ECO:0000313" key="2">
    <source>
        <dbReference type="EMBL" id="EGG16181.1"/>
    </source>
</evidence>
<feature type="region of interest" description="Disordered" evidence="1">
    <location>
        <begin position="90"/>
        <end position="120"/>
    </location>
</feature>
<accession>F4Q6Z9</accession>
<keyword evidence="3" id="KW-1185">Reference proteome</keyword>
<feature type="compositionally biased region" description="Low complexity" evidence="1">
    <location>
        <begin position="1"/>
        <end position="18"/>
    </location>
</feature>
<dbReference type="PANTHER" id="PTHR20916:SF12">
    <property type="entry name" value="ANCESTRAL COATOMER ELEMENT 1 SEC16_SEC31 DOMAIN-CONTAINING PROTEIN-RELATED"/>
    <property type="match status" value="1"/>
</dbReference>
<dbReference type="PANTHER" id="PTHR20916">
    <property type="entry name" value="CYSTEINE AND GLYCINE-RICH PROTEIN 2 BINDING PROTEIN"/>
    <property type="match status" value="1"/>
</dbReference>
<dbReference type="SUPFAM" id="SSF81995">
    <property type="entry name" value="beta-sandwich domain of Sec23/24"/>
    <property type="match status" value="1"/>
</dbReference>
<dbReference type="Proteomes" id="UP000007797">
    <property type="component" value="Unassembled WGS sequence"/>
</dbReference>
<dbReference type="OrthoDB" id="19153at2759"/>
<feature type="compositionally biased region" description="Low complexity" evidence="1">
    <location>
        <begin position="104"/>
        <end position="116"/>
    </location>
</feature>
<reference evidence="3" key="1">
    <citation type="journal article" date="2011" name="Genome Res.">
        <title>Phylogeny-wide analysis of social amoeba genomes highlights ancient origins for complex intercellular communication.</title>
        <authorList>
            <person name="Heidel A.J."/>
            <person name="Lawal H.M."/>
            <person name="Felder M."/>
            <person name="Schilde C."/>
            <person name="Helps N.R."/>
            <person name="Tunggal B."/>
            <person name="Rivero F."/>
            <person name="John U."/>
            <person name="Schleicher M."/>
            <person name="Eichinger L."/>
            <person name="Platzer M."/>
            <person name="Noegel A.A."/>
            <person name="Schaap P."/>
            <person name="Gloeckner G."/>
        </authorList>
    </citation>
    <scope>NUCLEOTIDE SEQUENCE [LARGE SCALE GENOMIC DNA]</scope>
    <source>
        <strain evidence="3">SH3</strain>
    </source>
</reference>
<gene>
    <name evidence="2" type="ORF">DFA_09209</name>
</gene>
<protein>
    <submittedName>
        <fullName evidence="2">Uncharacterized protein</fullName>
    </submittedName>
</protein>
<dbReference type="RefSeq" id="XP_004354565.1">
    <property type="nucleotide sequence ID" value="XM_004354513.1"/>
</dbReference>